<evidence type="ECO:0000256" key="2">
    <source>
        <dbReference type="SAM" id="MobiDB-lite"/>
    </source>
</evidence>
<dbReference type="InParanoid" id="A3LQW9"/>
<feature type="region of interest" description="Disordered" evidence="2">
    <location>
        <begin position="220"/>
        <end position="302"/>
    </location>
</feature>
<organism evidence="3 4">
    <name type="scientific">Scheffersomyces stipitis (strain ATCC 58785 / CBS 6054 / NBRC 10063 / NRRL Y-11545)</name>
    <name type="common">Yeast</name>
    <name type="synonym">Pichia stipitis</name>
    <dbReference type="NCBI Taxonomy" id="322104"/>
    <lineage>
        <taxon>Eukaryota</taxon>
        <taxon>Fungi</taxon>
        <taxon>Dikarya</taxon>
        <taxon>Ascomycota</taxon>
        <taxon>Saccharomycotina</taxon>
        <taxon>Pichiomycetes</taxon>
        <taxon>Debaryomycetaceae</taxon>
        <taxon>Scheffersomyces</taxon>
    </lineage>
</organism>
<protein>
    <submittedName>
        <fullName evidence="3">Uncharacterized protein</fullName>
    </submittedName>
</protein>
<dbReference type="OrthoDB" id="4021329at2759"/>
<reference evidence="3 4" key="1">
    <citation type="journal article" date="2007" name="Nat. Biotechnol.">
        <title>Genome sequence of the lignocellulose-bioconverting and xylose-fermenting yeast Pichia stipitis.</title>
        <authorList>
            <person name="Jeffries T.W."/>
            <person name="Grigoriev I.V."/>
            <person name="Grimwood J."/>
            <person name="Laplaza J.M."/>
            <person name="Aerts A."/>
            <person name="Salamov A."/>
            <person name="Schmutz J."/>
            <person name="Lindquist E."/>
            <person name="Dehal P."/>
            <person name="Shapiro H."/>
            <person name="Jin Y.S."/>
            <person name="Passoth V."/>
            <person name="Richardson P.M."/>
        </authorList>
    </citation>
    <scope>NUCLEOTIDE SEQUENCE [LARGE SCALE GENOMIC DNA]</scope>
    <source>
        <strain evidence="4">ATCC 58785 / CBS 6054 / NBRC 10063 / NRRL Y-11545</strain>
    </source>
</reference>
<feature type="compositionally biased region" description="Polar residues" evidence="2">
    <location>
        <begin position="222"/>
        <end position="242"/>
    </location>
</feature>
<dbReference type="OMA" id="DHIDANA"/>
<proteinExistence type="predicted"/>
<feature type="coiled-coil region" evidence="1">
    <location>
        <begin position="320"/>
        <end position="361"/>
    </location>
</feature>
<dbReference type="RefSeq" id="XP_001383314.2">
    <property type="nucleotide sequence ID" value="XM_001383277.1"/>
</dbReference>
<feature type="region of interest" description="Disordered" evidence="2">
    <location>
        <begin position="1"/>
        <end position="115"/>
    </location>
</feature>
<dbReference type="EMBL" id="CP000497">
    <property type="protein sequence ID" value="ABN65285.2"/>
    <property type="molecule type" value="Genomic_DNA"/>
</dbReference>
<dbReference type="eggNOG" id="ENOG502RQ3I">
    <property type="taxonomic scope" value="Eukaryota"/>
</dbReference>
<dbReference type="AlphaFoldDB" id="A3LQW9"/>
<evidence type="ECO:0000256" key="1">
    <source>
        <dbReference type="SAM" id="Coils"/>
    </source>
</evidence>
<keyword evidence="4" id="KW-1185">Reference proteome</keyword>
<feature type="region of interest" description="Disordered" evidence="2">
    <location>
        <begin position="432"/>
        <end position="461"/>
    </location>
</feature>
<dbReference type="KEGG" id="pic:PICST_30477"/>
<dbReference type="Proteomes" id="UP000002258">
    <property type="component" value="Chromosome 3"/>
</dbReference>
<keyword evidence="1" id="KW-0175">Coiled coil</keyword>
<feature type="compositionally biased region" description="Basic and acidic residues" evidence="2">
    <location>
        <begin position="63"/>
        <end position="76"/>
    </location>
</feature>
<gene>
    <name evidence="3" type="ORF">PICST_30477</name>
</gene>
<feature type="compositionally biased region" description="Polar residues" evidence="2">
    <location>
        <begin position="7"/>
        <end position="44"/>
    </location>
</feature>
<name>A3LQW9_PICST</name>
<sequence length="612" mass="70027">MVEDISQPLSESYYHLSQDSESDFTTTDEQRGNTLQGSNDTSKLLQLAKVIDKDIEDEIPDPEQVKKFTNTKEKGPQKSPQNKSNIRSKSPSRSRGFAVIDNNVKPTSKDRAGSNNMSSLFSSHSTPLIAKQKFDSNWHKFTKDSILPDIDESQNGEQTINDLVNSLNAGKIDSTNKHKYTFEELLAAWSKLMDSPFGGQIIQYLEDIVENKTINGIDRQQETNNLFKTPLRSRTNSPANNESSDEEDNLSLHTPLVANTERRARRIDQNGSFGPQKDIEQDNNEDIDHDTPRTTPPHSQDEINSKFQSTMIDIQPELNENLGSEKVRNLEEEIKKLKEEAEKMKEENMSLREQISKIENSKIVPEKLDLIDITLDSIDFQDQKVSVDPELQILKNENSALKAKNYNLTKQVDNLQNNYNELSNEIRYERANQKSTGQDNRQMCHPKPQVEEQETSTPTNQKLKFAEEEIEKLKSDLSRLASEEIGEKNNLITENTVEARFRQYYSRLELHKVDNMTKVEMSNLIKNLMLSLLISDFSNLAVNARKFGRFLKLALHFLDRLHSVIYVQGDPNIKPSFYVKNSQDIQAMENLGQCLHGMLENVEVLRTTSNGW</sequence>
<dbReference type="HOGENOM" id="CLU_427001_0_0_1"/>
<evidence type="ECO:0000313" key="3">
    <source>
        <dbReference type="EMBL" id="ABN65285.2"/>
    </source>
</evidence>
<dbReference type="InterPro" id="IPR021750">
    <property type="entry name" value="Sid4-like"/>
</dbReference>
<dbReference type="GeneID" id="4838315"/>
<evidence type="ECO:0000313" key="4">
    <source>
        <dbReference type="Proteomes" id="UP000002258"/>
    </source>
</evidence>
<accession>A3LQW9</accession>
<feature type="coiled-coil region" evidence="1">
    <location>
        <begin position="391"/>
        <end position="432"/>
    </location>
</feature>
<dbReference type="STRING" id="322104.A3LQW9"/>
<feature type="compositionally biased region" description="Polar residues" evidence="2">
    <location>
        <begin position="78"/>
        <end position="93"/>
    </location>
</feature>
<dbReference type="Pfam" id="PF11778">
    <property type="entry name" value="SID"/>
    <property type="match status" value="1"/>
</dbReference>